<name>A0A8R7P3B1_TRIUA</name>
<sequence length="45" mass="5319">SKEIRSGFIRFVVDWMMEKPASSKHRQHRTDDGVGRAVNWFSKKI</sequence>
<dbReference type="Gramene" id="TuG1812G0100000156.01.T02">
    <property type="protein sequence ID" value="TuG1812G0100000156.01.T02"/>
    <property type="gene ID" value="TuG1812G0100000156.01"/>
</dbReference>
<dbReference type="Proteomes" id="UP000015106">
    <property type="component" value="Chromosome 1"/>
</dbReference>
<accession>A0A8R7P3B1</accession>
<dbReference type="AlphaFoldDB" id="A0A8R7P3B1"/>
<dbReference type="EnsemblPlants" id="TuG1812G0100000156.01.T02">
    <property type="protein sequence ID" value="TuG1812G0100000156.01.T02"/>
    <property type="gene ID" value="TuG1812G0100000156.01"/>
</dbReference>
<protein>
    <submittedName>
        <fullName evidence="1">Uncharacterized protein</fullName>
    </submittedName>
</protein>
<reference evidence="2" key="1">
    <citation type="journal article" date="2013" name="Nature">
        <title>Draft genome of the wheat A-genome progenitor Triticum urartu.</title>
        <authorList>
            <person name="Ling H.Q."/>
            <person name="Zhao S."/>
            <person name="Liu D."/>
            <person name="Wang J."/>
            <person name="Sun H."/>
            <person name="Zhang C."/>
            <person name="Fan H."/>
            <person name="Li D."/>
            <person name="Dong L."/>
            <person name="Tao Y."/>
            <person name="Gao C."/>
            <person name="Wu H."/>
            <person name="Li Y."/>
            <person name="Cui Y."/>
            <person name="Guo X."/>
            <person name="Zheng S."/>
            <person name="Wang B."/>
            <person name="Yu K."/>
            <person name="Liang Q."/>
            <person name="Yang W."/>
            <person name="Lou X."/>
            <person name="Chen J."/>
            <person name="Feng M."/>
            <person name="Jian J."/>
            <person name="Zhang X."/>
            <person name="Luo G."/>
            <person name="Jiang Y."/>
            <person name="Liu J."/>
            <person name="Wang Z."/>
            <person name="Sha Y."/>
            <person name="Zhang B."/>
            <person name="Wu H."/>
            <person name="Tang D."/>
            <person name="Shen Q."/>
            <person name="Xue P."/>
            <person name="Zou S."/>
            <person name="Wang X."/>
            <person name="Liu X."/>
            <person name="Wang F."/>
            <person name="Yang Y."/>
            <person name="An X."/>
            <person name="Dong Z."/>
            <person name="Zhang K."/>
            <person name="Zhang X."/>
            <person name="Luo M.C."/>
            <person name="Dvorak J."/>
            <person name="Tong Y."/>
            <person name="Wang J."/>
            <person name="Yang H."/>
            <person name="Li Z."/>
            <person name="Wang D."/>
            <person name="Zhang A."/>
            <person name="Wang J."/>
        </authorList>
    </citation>
    <scope>NUCLEOTIDE SEQUENCE</scope>
    <source>
        <strain evidence="2">cv. G1812</strain>
    </source>
</reference>
<reference evidence="1" key="3">
    <citation type="submission" date="2022-06" db="UniProtKB">
        <authorList>
            <consortium name="EnsemblPlants"/>
        </authorList>
    </citation>
    <scope>IDENTIFICATION</scope>
</reference>
<reference evidence="1" key="2">
    <citation type="submission" date="2018-03" db="EMBL/GenBank/DDBJ databases">
        <title>The Triticum urartu genome reveals the dynamic nature of wheat genome evolution.</title>
        <authorList>
            <person name="Ling H."/>
            <person name="Ma B."/>
            <person name="Shi X."/>
            <person name="Liu H."/>
            <person name="Dong L."/>
            <person name="Sun H."/>
            <person name="Cao Y."/>
            <person name="Gao Q."/>
            <person name="Zheng S."/>
            <person name="Li Y."/>
            <person name="Yu Y."/>
            <person name="Du H."/>
            <person name="Qi M."/>
            <person name="Li Y."/>
            <person name="Yu H."/>
            <person name="Cui Y."/>
            <person name="Wang N."/>
            <person name="Chen C."/>
            <person name="Wu H."/>
            <person name="Zhao Y."/>
            <person name="Zhang J."/>
            <person name="Li Y."/>
            <person name="Zhou W."/>
            <person name="Zhang B."/>
            <person name="Hu W."/>
            <person name="Eijk M."/>
            <person name="Tang J."/>
            <person name="Witsenboer H."/>
            <person name="Zhao S."/>
            <person name="Li Z."/>
            <person name="Zhang A."/>
            <person name="Wang D."/>
            <person name="Liang C."/>
        </authorList>
    </citation>
    <scope>NUCLEOTIDE SEQUENCE [LARGE SCALE GENOMIC DNA]</scope>
    <source>
        <strain evidence="1">cv. G1812</strain>
    </source>
</reference>
<evidence type="ECO:0000313" key="1">
    <source>
        <dbReference type="EnsemblPlants" id="TuG1812G0100000156.01.T02"/>
    </source>
</evidence>
<organism evidence="1 2">
    <name type="scientific">Triticum urartu</name>
    <name type="common">Red wild einkorn</name>
    <name type="synonym">Crithodium urartu</name>
    <dbReference type="NCBI Taxonomy" id="4572"/>
    <lineage>
        <taxon>Eukaryota</taxon>
        <taxon>Viridiplantae</taxon>
        <taxon>Streptophyta</taxon>
        <taxon>Embryophyta</taxon>
        <taxon>Tracheophyta</taxon>
        <taxon>Spermatophyta</taxon>
        <taxon>Magnoliopsida</taxon>
        <taxon>Liliopsida</taxon>
        <taxon>Poales</taxon>
        <taxon>Poaceae</taxon>
        <taxon>BOP clade</taxon>
        <taxon>Pooideae</taxon>
        <taxon>Triticodae</taxon>
        <taxon>Triticeae</taxon>
        <taxon>Triticinae</taxon>
        <taxon>Triticum</taxon>
    </lineage>
</organism>
<proteinExistence type="predicted"/>
<keyword evidence="2" id="KW-1185">Reference proteome</keyword>
<evidence type="ECO:0000313" key="2">
    <source>
        <dbReference type="Proteomes" id="UP000015106"/>
    </source>
</evidence>